<reference evidence="1 2" key="1">
    <citation type="submission" date="2020-08" db="EMBL/GenBank/DDBJ databases">
        <authorList>
            <person name="Kim C.M."/>
        </authorList>
    </citation>
    <scope>NUCLEOTIDE SEQUENCE [LARGE SCALE GENOMIC DNA]</scope>
    <source>
        <strain evidence="1 2">UL070</strain>
    </source>
</reference>
<name>A0A7W4LJD3_9GAMM</name>
<organism evidence="1 2">
    <name type="scientific">Aquipseudomonas ullengensis</name>
    <dbReference type="NCBI Taxonomy" id="2759166"/>
    <lineage>
        <taxon>Bacteria</taxon>
        <taxon>Pseudomonadati</taxon>
        <taxon>Pseudomonadota</taxon>
        <taxon>Gammaproteobacteria</taxon>
        <taxon>Pseudomonadales</taxon>
        <taxon>Pseudomonadaceae</taxon>
        <taxon>Aquipseudomonas</taxon>
    </lineage>
</organism>
<keyword evidence="2" id="KW-1185">Reference proteome</keyword>
<dbReference type="RefSeq" id="WP_183087751.1">
    <property type="nucleotide sequence ID" value="NZ_JACJUD010000001.1"/>
</dbReference>
<protein>
    <submittedName>
        <fullName evidence="1">Uncharacterized protein</fullName>
    </submittedName>
</protein>
<evidence type="ECO:0000313" key="1">
    <source>
        <dbReference type="EMBL" id="MBB2494211.1"/>
    </source>
</evidence>
<comment type="caution">
    <text evidence="1">The sequence shown here is derived from an EMBL/GenBank/DDBJ whole genome shotgun (WGS) entry which is preliminary data.</text>
</comment>
<dbReference type="AlphaFoldDB" id="A0A7W4LJD3"/>
<evidence type="ECO:0000313" key="2">
    <source>
        <dbReference type="Proteomes" id="UP000542720"/>
    </source>
</evidence>
<dbReference type="EMBL" id="JACJUD010000001">
    <property type="protein sequence ID" value="MBB2494211.1"/>
    <property type="molecule type" value="Genomic_DNA"/>
</dbReference>
<proteinExistence type="predicted"/>
<gene>
    <name evidence="1" type="ORF">H3H51_04205</name>
</gene>
<dbReference type="Proteomes" id="UP000542720">
    <property type="component" value="Unassembled WGS sequence"/>
</dbReference>
<accession>A0A7W4LJD3</accession>
<sequence>MQNYYVIAEKDLTPSEPHSSAWPKIIGYNPIYREFLFMEGKGHGLMGGEVSQDSASLAKWQDIFVELNAEWFLDFLNLNTFSDENDFLNKLIDVIGQPRTIAY</sequence>